<dbReference type="GO" id="GO:0008168">
    <property type="term" value="F:methyltransferase activity"/>
    <property type="evidence" value="ECO:0007669"/>
    <property type="project" value="UniProtKB-KW"/>
</dbReference>
<dbReference type="AlphaFoldDB" id="A0A967CBV8"/>
<dbReference type="RefSeq" id="WP_167223210.1">
    <property type="nucleotide sequence ID" value="NZ_JAAQPH010000005.1"/>
</dbReference>
<dbReference type="NCBIfam" id="TIGR01444">
    <property type="entry name" value="fkbM_fam"/>
    <property type="match status" value="1"/>
</dbReference>
<proteinExistence type="predicted"/>
<dbReference type="Proteomes" id="UP000761264">
    <property type="component" value="Unassembled WGS sequence"/>
</dbReference>
<dbReference type="Pfam" id="PF05050">
    <property type="entry name" value="Methyltransf_21"/>
    <property type="match status" value="1"/>
</dbReference>
<reference evidence="2" key="1">
    <citation type="submission" date="2020-03" db="EMBL/GenBank/DDBJ databases">
        <title>Genome of Pelagibius litoralis DSM 21314T.</title>
        <authorList>
            <person name="Wang G."/>
        </authorList>
    </citation>
    <scope>NUCLEOTIDE SEQUENCE</scope>
    <source>
        <strain evidence="2">DSM 21314</strain>
    </source>
</reference>
<keyword evidence="2" id="KW-0808">Transferase</keyword>
<evidence type="ECO:0000313" key="2">
    <source>
        <dbReference type="EMBL" id="NIA68519.1"/>
    </source>
</evidence>
<keyword evidence="3" id="KW-1185">Reference proteome</keyword>
<dbReference type="PANTHER" id="PTHR34203">
    <property type="entry name" value="METHYLTRANSFERASE, FKBM FAMILY PROTEIN"/>
    <property type="match status" value="1"/>
</dbReference>
<dbReference type="InterPro" id="IPR052514">
    <property type="entry name" value="SAM-dependent_MTase"/>
</dbReference>
<keyword evidence="2" id="KW-0489">Methyltransferase</keyword>
<dbReference type="EMBL" id="JAAQPH010000005">
    <property type="protein sequence ID" value="NIA68519.1"/>
    <property type="molecule type" value="Genomic_DNA"/>
</dbReference>
<protein>
    <submittedName>
        <fullName evidence="2">FkbM family methyltransferase</fullName>
    </submittedName>
</protein>
<dbReference type="PANTHER" id="PTHR34203:SF15">
    <property type="entry name" value="SLL1173 PROTEIN"/>
    <property type="match status" value="1"/>
</dbReference>
<organism evidence="2 3">
    <name type="scientific">Pelagibius litoralis</name>
    <dbReference type="NCBI Taxonomy" id="374515"/>
    <lineage>
        <taxon>Bacteria</taxon>
        <taxon>Pseudomonadati</taxon>
        <taxon>Pseudomonadota</taxon>
        <taxon>Alphaproteobacteria</taxon>
        <taxon>Rhodospirillales</taxon>
        <taxon>Rhodovibrionaceae</taxon>
        <taxon>Pelagibius</taxon>
    </lineage>
</organism>
<dbReference type="InterPro" id="IPR029063">
    <property type="entry name" value="SAM-dependent_MTases_sf"/>
</dbReference>
<evidence type="ECO:0000259" key="1">
    <source>
        <dbReference type="Pfam" id="PF05050"/>
    </source>
</evidence>
<feature type="domain" description="Methyltransferase FkbM" evidence="1">
    <location>
        <begin position="101"/>
        <end position="241"/>
    </location>
</feature>
<sequence length="274" mass="29759">MVQQSVKKLAKAVLPRQVVSRISHHRARQREQSPPRFDAPQNSAAEILGCCIAYTPSGGFCVPLSSRHRPAARRILEGSVYEPETIAFLAANCGSGDIVHAGTYFGDFLPALSRACDPQAKIWAFEPNPESFRCASITCAINSLRNVHLKNSGLGAGEDKAVMQVKDLDGRALGGGSQLLWQTPNLPESLTAEVHIAALDDVIPSNRPVSVIQLDVEGFEQQALSGALETIARCRPILILETVPEETWLSPNILSLGYRIDREIHGNRVLLPPS</sequence>
<dbReference type="InterPro" id="IPR006342">
    <property type="entry name" value="FkbM_mtfrase"/>
</dbReference>
<gene>
    <name evidence="2" type="ORF">HBA54_07925</name>
</gene>
<name>A0A967CBV8_9PROT</name>
<dbReference type="Gene3D" id="3.40.50.150">
    <property type="entry name" value="Vaccinia Virus protein VP39"/>
    <property type="match status" value="1"/>
</dbReference>
<comment type="caution">
    <text evidence="2">The sequence shown here is derived from an EMBL/GenBank/DDBJ whole genome shotgun (WGS) entry which is preliminary data.</text>
</comment>
<evidence type="ECO:0000313" key="3">
    <source>
        <dbReference type="Proteomes" id="UP000761264"/>
    </source>
</evidence>
<dbReference type="SUPFAM" id="SSF53335">
    <property type="entry name" value="S-adenosyl-L-methionine-dependent methyltransferases"/>
    <property type="match status" value="1"/>
</dbReference>
<dbReference type="GO" id="GO:0032259">
    <property type="term" value="P:methylation"/>
    <property type="evidence" value="ECO:0007669"/>
    <property type="project" value="UniProtKB-KW"/>
</dbReference>
<accession>A0A967CBV8</accession>